<protein>
    <recommendedName>
        <fullName evidence="9">WD40 repeat-like protein</fullName>
    </recommendedName>
</protein>
<dbReference type="SUPFAM" id="SSF50978">
    <property type="entry name" value="WD40 repeat-like"/>
    <property type="match status" value="1"/>
</dbReference>
<dbReference type="Proteomes" id="UP001143981">
    <property type="component" value="Unassembled WGS sequence"/>
</dbReference>
<comment type="subcellular location">
    <subcellularLocation>
        <location evidence="1">Cytoplasm</location>
        <location evidence="1">P-body</location>
    </subcellularLocation>
</comment>
<dbReference type="EMBL" id="JANBOI010000105">
    <property type="protein sequence ID" value="KAJ1733958.1"/>
    <property type="molecule type" value="Genomic_DNA"/>
</dbReference>
<keyword evidence="8" id="KW-1185">Reference proteome</keyword>
<feature type="region of interest" description="Disordered" evidence="6">
    <location>
        <begin position="191"/>
        <end position="230"/>
    </location>
</feature>
<feature type="region of interest" description="Disordered" evidence="6">
    <location>
        <begin position="97"/>
        <end position="146"/>
    </location>
</feature>
<feature type="compositionally biased region" description="Low complexity" evidence="6">
    <location>
        <begin position="132"/>
        <end position="144"/>
    </location>
</feature>
<dbReference type="AlphaFoldDB" id="A0A9W7YEK6"/>
<dbReference type="PANTHER" id="PTHR15598:SF5">
    <property type="entry name" value="ENHANCER OF MRNA-DECAPPING PROTEIN 4"/>
    <property type="match status" value="1"/>
</dbReference>
<evidence type="ECO:0000256" key="3">
    <source>
        <dbReference type="ARBA" id="ARBA00022490"/>
    </source>
</evidence>
<evidence type="ECO:0000313" key="7">
    <source>
        <dbReference type="EMBL" id="KAJ1733958.1"/>
    </source>
</evidence>
<feature type="compositionally biased region" description="Polar residues" evidence="6">
    <location>
        <begin position="1"/>
        <end position="10"/>
    </location>
</feature>
<keyword evidence="5" id="KW-0677">Repeat</keyword>
<feature type="compositionally biased region" description="Low complexity" evidence="6">
    <location>
        <begin position="210"/>
        <end position="225"/>
    </location>
</feature>
<evidence type="ECO:0000256" key="6">
    <source>
        <dbReference type="SAM" id="MobiDB-lite"/>
    </source>
</evidence>
<name>A0A9W7YEK6_9FUNG</name>
<evidence type="ECO:0000256" key="4">
    <source>
        <dbReference type="ARBA" id="ARBA00022574"/>
    </source>
</evidence>
<accession>A0A9W7YEK6</accession>
<feature type="compositionally biased region" description="Low complexity" evidence="6">
    <location>
        <begin position="100"/>
        <end position="116"/>
    </location>
</feature>
<dbReference type="InterPro" id="IPR045152">
    <property type="entry name" value="EDC4-like"/>
</dbReference>
<comment type="caution">
    <text evidence="7">The sequence shown here is derived from an EMBL/GenBank/DDBJ whole genome shotgun (WGS) entry which is preliminary data.</text>
</comment>
<dbReference type="Gene3D" id="2.130.10.10">
    <property type="entry name" value="YVTN repeat-like/Quinoprotein amine dehydrogenase"/>
    <property type="match status" value="1"/>
</dbReference>
<evidence type="ECO:0008006" key="9">
    <source>
        <dbReference type="Google" id="ProtNLM"/>
    </source>
</evidence>
<reference evidence="7" key="1">
    <citation type="submission" date="2022-07" db="EMBL/GenBank/DDBJ databases">
        <title>Phylogenomic reconstructions and comparative analyses of Kickxellomycotina fungi.</title>
        <authorList>
            <person name="Reynolds N.K."/>
            <person name="Stajich J.E."/>
            <person name="Barry K."/>
            <person name="Grigoriev I.V."/>
            <person name="Crous P."/>
            <person name="Smith M.E."/>
        </authorList>
    </citation>
    <scope>NUCLEOTIDE SEQUENCE</scope>
    <source>
        <strain evidence="7">BCRC 34381</strain>
    </source>
</reference>
<keyword evidence="3" id="KW-0963">Cytoplasm</keyword>
<feature type="region of interest" description="Disordered" evidence="6">
    <location>
        <begin position="1"/>
        <end position="42"/>
    </location>
</feature>
<dbReference type="GO" id="GO:0000932">
    <property type="term" value="C:P-body"/>
    <property type="evidence" value="ECO:0007669"/>
    <property type="project" value="UniProtKB-SubCell"/>
</dbReference>
<organism evidence="7 8">
    <name type="scientific">Coemansia biformis</name>
    <dbReference type="NCBI Taxonomy" id="1286918"/>
    <lineage>
        <taxon>Eukaryota</taxon>
        <taxon>Fungi</taxon>
        <taxon>Fungi incertae sedis</taxon>
        <taxon>Zoopagomycota</taxon>
        <taxon>Kickxellomycotina</taxon>
        <taxon>Kickxellomycetes</taxon>
        <taxon>Kickxellales</taxon>
        <taxon>Kickxellaceae</taxon>
        <taxon>Coemansia</taxon>
    </lineage>
</organism>
<sequence>MSADGSQSGPLFNAFVQGHHLDRRFSDQQNASPQAASSGYGDAAAAGYASGYASPALSAAAVASAAKPPAHGLVSQQPPREISLSLLQALLKPAAPPAAAPAAQMSSGSQSPMQPSDSERVLSRPQSSAFVQPPQADAAAQASPMEQLRRMMAAQSAGGSNAQHAAQLPPALMHMAASASAAQPAQAVMPTYAPHRPSPAGTTAPPMPTLPEAAAAPPPSSTKAGTHAKKRTRPLTFSIDLKKVKLRAKPETVPISLLQQPTRFRQGRLVSVSREYICYAVRSKEGGHIRVIHQLQGQRVKMVGHTDSIIDMEFHPCSRESSAHQVLASVGKDNRLIVWLVGPVDTEAASSEGAIAYEPFINIDSGGDARFTCLAWCSKIVENTIELCVGTDKGFMVMKAPAPSAKGKMPDSASNVGLNVMPVATESAVTAIARAGLHWVIVATADNAVRIYQLDGRWESSSQPYRVVCEVTRGDCPVDTAIYVPPATAADGTGHLITGSSMNRTIQLWWLGNAPQQIALLQTTTMTAAAARSSPTFAKLAWSEQTRCLAVGASHVPSAMFVFRADGQGAEMHLGYPQGYDLGDDQPTLSIVTAQEPHGSEASPDSALSIYGVHARLVQQLQLPGLPAVNSQDLPDPAAIYADPSIMALFETPSLAGAPASWEAAGPAAKSVAQAAQAPAAGALAQSSAQDAGAAPFGDAAPPATYSIQSEIAAALSSLQLGSTAGPIKLDPESEERLVERIGKLVETRVADGVAAAMERTLIPAYSRATAAMFEQMQTTFEAGLREWWTRFAQAAAPESISDI</sequence>
<dbReference type="OrthoDB" id="21128at2759"/>
<dbReference type="InterPro" id="IPR015943">
    <property type="entry name" value="WD40/YVTN_repeat-like_dom_sf"/>
</dbReference>
<dbReference type="GO" id="GO:0031087">
    <property type="term" value="P:deadenylation-independent decapping of nuclear-transcribed mRNA"/>
    <property type="evidence" value="ECO:0007669"/>
    <property type="project" value="InterPro"/>
</dbReference>
<dbReference type="PANTHER" id="PTHR15598">
    <property type="entry name" value="ENHANCER OF MRNA-DECAPPING PROTEIN 4"/>
    <property type="match status" value="1"/>
</dbReference>
<evidence type="ECO:0000256" key="1">
    <source>
        <dbReference type="ARBA" id="ARBA00004201"/>
    </source>
</evidence>
<evidence type="ECO:0000313" key="8">
    <source>
        <dbReference type="Proteomes" id="UP001143981"/>
    </source>
</evidence>
<dbReference type="InterPro" id="IPR036322">
    <property type="entry name" value="WD40_repeat_dom_sf"/>
</dbReference>
<gene>
    <name evidence="7" type="ORF">LPJ61_001313</name>
</gene>
<evidence type="ECO:0000256" key="5">
    <source>
        <dbReference type="ARBA" id="ARBA00022737"/>
    </source>
</evidence>
<comment type="similarity">
    <text evidence="2">Belongs to the WD repeat EDC4 family.</text>
</comment>
<evidence type="ECO:0000256" key="2">
    <source>
        <dbReference type="ARBA" id="ARBA00009639"/>
    </source>
</evidence>
<proteinExistence type="inferred from homology"/>
<keyword evidence="4" id="KW-0853">WD repeat</keyword>